<dbReference type="Pfam" id="PF01887">
    <property type="entry name" value="SAM_HAT_N"/>
    <property type="match status" value="1"/>
</dbReference>
<dbReference type="EMBL" id="BSOH01000007">
    <property type="protein sequence ID" value="GLR17016.1"/>
    <property type="molecule type" value="Genomic_DNA"/>
</dbReference>
<evidence type="ECO:0008006" key="7">
    <source>
        <dbReference type="Google" id="ProtNLM"/>
    </source>
</evidence>
<dbReference type="InterPro" id="IPR002747">
    <property type="entry name" value="SAM_OH_AdoTrfase"/>
</dbReference>
<evidence type="ECO:0000313" key="5">
    <source>
        <dbReference type="EMBL" id="GLR17016.1"/>
    </source>
</evidence>
<feature type="domain" description="S-adenosyl-l-methionine hydroxide adenosyltransferase C-terminal" evidence="4">
    <location>
        <begin position="167"/>
        <end position="251"/>
    </location>
</feature>
<dbReference type="Gene3D" id="2.40.30.90">
    <property type="entry name" value="Bacterial fluorinating enzyme like"/>
    <property type="match status" value="1"/>
</dbReference>
<organism evidence="5 6">
    <name type="scientific">Portibacter lacus</name>
    <dbReference type="NCBI Taxonomy" id="1099794"/>
    <lineage>
        <taxon>Bacteria</taxon>
        <taxon>Pseudomonadati</taxon>
        <taxon>Bacteroidota</taxon>
        <taxon>Saprospiria</taxon>
        <taxon>Saprospirales</taxon>
        <taxon>Haliscomenobacteraceae</taxon>
        <taxon>Portibacter</taxon>
    </lineage>
</organism>
<dbReference type="SUPFAM" id="SSF101852">
    <property type="entry name" value="Bacterial fluorinating enzyme, C-terminal domain"/>
    <property type="match status" value="1"/>
</dbReference>
<dbReference type="InterPro" id="IPR023228">
    <property type="entry name" value="SAM_OH_AdoTrfase_N_sf"/>
</dbReference>
<comment type="caution">
    <text evidence="5">The sequence shown here is derived from an EMBL/GenBank/DDBJ whole genome shotgun (WGS) entry which is preliminary data.</text>
</comment>
<dbReference type="AlphaFoldDB" id="A0AA37SQG6"/>
<protein>
    <recommendedName>
        <fullName evidence="7">S-adenosyl-l-methionine hydroxide adenosyltransferase</fullName>
    </recommendedName>
</protein>
<dbReference type="InterPro" id="IPR046469">
    <property type="entry name" value="SAM_HAT_N"/>
</dbReference>
<dbReference type="SUPFAM" id="SSF102522">
    <property type="entry name" value="Bacterial fluorinating enzyme, N-terminal domain"/>
    <property type="match status" value="1"/>
</dbReference>
<dbReference type="Proteomes" id="UP001156666">
    <property type="component" value="Unassembled WGS sequence"/>
</dbReference>
<keyword evidence="1" id="KW-0949">S-adenosyl-L-methionine</keyword>
<name>A0AA37SQG6_9BACT</name>
<dbReference type="PANTHER" id="PTHR35092">
    <property type="entry name" value="CHLORINASE MJ1651"/>
    <property type="match status" value="1"/>
</dbReference>
<evidence type="ECO:0000259" key="4">
    <source>
        <dbReference type="Pfam" id="PF20257"/>
    </source>
</evidence>
<evidence type="ECO:0000256" key="1">
    <source>
        <dbReference type="ARBA" id="ARBA00022691"/>
    </source>
</evidence>
<proteinExistence type="inferred from homology"/>
<reference evidence="5" key="2">
    <citation type="submission" date="2023-01" db="EMBL/GenBank/DDBJ databases">
        <title>Draft genome sequence of Portibacter lacus strain NBRC 108769.</title>
        <authorList>
            <person name="Sun Q."/>
            <person name="Mori K."/>
        </authorList>
    </citation>
    <scope>NUCLEOTIDE SEQUENCE</scope>
    <source>
        <strain evidence="5">NBRC 108769</strain>
    </source>
</reference>
<dbReference type="PIRSF" id="PIRSF006779">
    <property type="entry name" value="UCP006779"/>
    <property type="match status" value="1"/>
</dbReference>
<evidence type="ECO:0000313" key="6">
    <source>
        <dbReference type="Proteomes" id="UP001156666"/>
    </source>
</evidence>
<sequence>MAIVSIISDFGTKDHYVAVLKACLLRRNEAVNIIDITHEILPFDIVQGAFILKNAWNQFPKGTVHIAAINLFFAERNEFIAFERDGHYFVGPNNGIFTLIFDDLYASEIVQVPYDPEENYPLQNALANAACKLVSDPDLDMVGTSLLTLEKKISVAPVVNESQIRATVVHIDDYGNVIVNVQKEFFEKVMRDRAFGIYFKPNDPIREISIEYSDVPVGDVLCFFNSASYLEIAINKGSAASLLGLKKDEAIQIDFYD</sequence>
<accession>A0AA37SQG6</accession>
<dbReference type="InterPro" id="IPR023227">
    <property type="entry name" value="SAM_OH_AdoTrfase_C_sf"/>
</dbReference>
<dbReference type="InterPro" id="IPR046470">
    <property type="entry name" value="SAM_HAT_C"/>
</dbReference>
<dbReference type="RefSeq" id="WP_235290805.1">
    <property type="nucleotide sequence ID" value="NZ_BSOH01000007.1"/>
</dbReference>
<feature type="domain" description="S-adenosyl-l-methionine hydroxide adenosyltransferase N-terminal" evidence="3">
    <location>
        <begin position="5"/>
        <end position="142"/>
    </location>
</feature>
<comment type="similarity">
    <text evidence="2">Belongs to the SAM hydrolase / SAM-dependent halogenase family.</text>
</comment>
<gene>
    <name evidence="5" type="primary">fjo14</name>
    <name evidence="5" type="ORF">GCM10007940_16310</name>
</gene>
<reference evidence="5" key="1">
    <citation type="journal article" date="2014" name="Int. J. Syst. Evol. Microbiol.">
        <title>Complete genome sequence of Corynebacterium casei LMG S-19264T (=DSM 44701T), isolated from a smear-ripened cheese.</title>
        <authorList>
            <consortium name="US DOE Joint Genome Institute (JGI-PGF)"/>
            <person name="Walter F."/>
            <person name="Albersmeier A."/>
            <person name="Kalinowski J."/>
            <person name="Ruckert C."/>
        </authorList>
    </citation>
    <scope>NUCLEOTIDE SEQUENCE</scope>
    <source>
        <strain evidence="5">NBRC 108769</strain>
    </source>
</reference>
<evidence type="ECO:0000256" key="2">
    <source>
        <dbReference type="ARBA" id="ARBA00024035"/>
    </source>
</evidence>
<dbReference type="Gene3D" id="3.40.50.10790">
    <property type="entry name" value="S-adenosyl-l-methionine hydroxide adenosyltransferase, N-terminal"/>
    <property type="match status" value="1"/>
</dbReference>
<keyword evidence="6" id="KW-1185">Reference proteome</keyword>
<dbReference type="PANTHER" id="PTHR35092:SF1">
    <property type="entry name" value="CHLORINASE MJ1651"/>
    <property type="match status" value="1"/>
</dbReference>
<evidence type="ECO:0000259" key="3">
    <source>
        <dbReference type="Pfam" id="PF01887"/>
    </source>
</evidence>
<dbReference type="Pfam" id="PF20257">
    <property type="entry name" value="SAM_HAT_C"/>
    <property type="match status" value="1"/>
</dbReference>